<reference evidence="2" key="1">
    <citation type="submission" date="2022-11" db="EMBL/GenBank/DDBJ databases">
        <title>Lacinutrix neustonica HL-RS19T sp. nov., isolated from the surface microlayer sample of brackish Lake Shihwa.</title>
        <authorList>
            <person name="Choi J.Y."/>
            <person name="Hwang C.Y."/>
        </authorList>
    </citation>
    <scope>NUCLEOTIDE SEQUENCE</scope>
    <source>
        <strain evidence="2">HL-RS19</strain>
    </source>
</reference>
<evidence type="ECO:0000256" key="1">
    <source>
        <dbReference type="SAM" id="Phobius"/>
    </source>
</evidence>
<dbReference type="EMBL" id="CP113088">
    <property type="protein sequence ID" value="WAC01976.1"/>
    <property type="molecule type" value="Genomic_DNA"/>
</dbReference>
<dbReference type="AlphaFoldDB" id="A0A9E8MV67"/>
<protein>
    <submittedName>
        <fullName evidence="2">Uncharacterized protein</fullName>
    </submittedName>
</protein>
<evidence type="ECO:0000313" key="2">
    <source>
        <dbReference type="EMBL" id="WAC01976.1"/>
    </source>
</evidence>
<keyword evidence="3" id="KW-1185">Reference proteome</keyword>
<sequence>MQTKYVRHQSHMVALEQDIFTLDSLKQLTAPQIKDTHTIKKLEITVPIHKAAYERTVFLYYKTGGMLLVLFFMGSSMVLFNYISNKRKLDSKNKKVDFTFDDPDNDAIGQRISWVGIEGSASNFASETLKKTRHGYKITSSALTRVFAWSFFLIGLNYVVLSYVKYYQISEVSFNLMKLGKIFFTSRWPVLINRCYSDSYVFAKSTDECAKKEH</sequence>
<proteinExistence type="predicted"/>
<dbReference type="KEGG" id="lnu:N7U66_19405"/>
<evidence type="ECO:0000313" key="3">
    <source>
        <dbReference type="Proteomes" id="UP001164705"/>
    </source>
</evidence>
<dbReference type="RefSeq" id="WP_267676574.1">
    <property type="nucleotide sequence ID" value="NZ_CP113088.1"/>
</dbReference>
<keyword evidence="1" id="KW-0472">Membrane</keyword>
<feature type="transmembrane region" description="Helical" evidence="1">
    <location>
        <begin position="65"/>
        <end position="84"/>
    </location>
</feature>
<dbReference type="Proteomes" id="UP001164705">
    <property type="component" value="Chromosome"/>
</dbReference>
<accession>A0A9E8MV67</accession>
<organism evidence="2 3">
    <name type="scientific">Lacinutrix neustonica</name>
    <dbReference type="NCBI Taxonomy" id="2980107"/>
    <lineage>
        <taxon>Bacteria</taxon>
        <taxon>Pseudomonadati</taxon>
        <taxon>Bacteroidota</taxon>
        <taxon>Flavobacteriia</taxon>
        <taxon>Flavobacteriales</taxon>
        <taxon>Flavobacteriaceae</taxon>
        <taxon>Lacinutrix</taxon>
    </lineage>
</organism>
<keyword evidence="1" id="KW-1133">Transmembrane helix</keyword>
<gene>
    <name evidence="2" type="ORF">N7U66_19405</name>
</gene>
<keyword evidence="1" id="KW-0812">Transmembrane</keyword>
<name>A0A9E8MV67_9FLAO</name>
<feature type="transmembrane region" description="Helical" evidence="1">
    <location>
        <begin position="146"/>
        <end position="164"/>
    </location>
</feature>